<reference evidence="2" key="1">
    <citation type="submission" date="2021-06" db="EMBL/GenBank/DDBJ databases">
        <title>Halomicroarcula sp. F24A a new haloarchaeum isolated from saline soil.</title>
        <authorList>
            <person name="Duran-Viseras A."/>
            <person name="Sanchez-Porro C."/>
            <person name="Ventosa A."/>
        </authorList>
    </citation>
    <scope>NUCLEOTIDE SEQUENCE</scope>
    <source>
        <strain evidence="2">F24A</strain>
    </source>
</reference>
<evidence type="ECO:0000313" key="3">
    <source>
        <dbReference type="Proteomes" id="UP000783863"/>
    </source>
</evidence>
<dbReference type="EMBL" id="RKLQ01000002">
    <property type="protein sequence ID" value="MBX0304816.1"/>
    <property type="molecule type" value="Genomic_DNA"/>
</dbReference>
<feature type="transmembrane region" description="Helical" evidence="1">
    <location>
        <begin position="45"/>
        <end position="65"/>
    </location>
</feature>
<name>A0A8J7YK69_9EURY</name>
<keyword evidence="3" id="KW-1185">Reference proteome</keyword>
<accession>A0A8J7YK69</accession>
<dbReference type="RefSeq" id="WP_220589013.1">
    <property type="nucleotide sequence ID" value="NZ_RKLQ01000002.1"/>
</dbReference>
<keyword evidence="1" id="KW-0812">Transmembrane</keyword>
<organism evidence="2 3">
    <name type="scientific">Haloarcula salinisoli</name>
    <dbReference type="NCBI Taxonomy" id="2487746"/>
    <lineage>
        <taxon>Archaea</taxon>
        <taxon>Methanobacteriati</taxon>
        <taxon>Methanobacteriota</taxon>
        <taxon>Stenosarchaea group</taxon>
        <taxon>Halobacteria</taxon>
        <taxon>Halobacteriales</taxon>
        <taxon>Haloarculaceae</taxon>
        <taxon>Haloarcula</taxon>
    </lineage>
</organism>
<evidence type="ECO:0000256" key="1">
    <source>
        <dbReference type="SAM" id="Phobius"/>
    </source>
</evidence>
<keyword evidence="1" id="KW-0472">Membrane</keyword>
<sequence>MTALRPADDRLLNWSHETIALLLTVTVLLGSLTMTATALGDPELVAVLAALGCGLALLGLGLTALNGRVRSLSTPAGV</sequence>
<keyword evidence="1" id="KW-1133">Transmembrane helix</keyword>
<feature type="transmembrane region" description="Helical" evidence="1">
    <location>
        <begin position="20"/>
        <end position="39"/>
    </location>
</feature>
<gene>
    <name evidence="2" type="ORF">EGD98_14165</name>
</gene>
<dbReference type="AlphaFoldDB" id="A0A8J7YK69"/>
<comment type="caution">
    <text evidence="2">The sequence shown here is derived from an EMBL/GenBank/DDBJ whole genome shotgun (WGS) entry which is preliminary data.</text>
</comment>
<protein>
    <submittedName>
        <fullName evidence="2">Uncharacterized protein</fullName>
    </submittedName>
</protein>
<proteinExistence type="predicted"/>
<evidence type="ECO:0000313" key="2">
    <source>
        <dbReference type="EMBL" id="MBX0304816.1"/>
    </source>
</evidence>
<dbReference type="Proteomes" id="UP000783863">
    <property type="component" value="Unassembled WGS sequence"/>
</dbReference>